<evidence type="ECO:0000313" key="7">
    <source>
        <dbReference type="EMBL" id="EAX47911.1"/>
    </source>
</evidence>
<dbReference type="SUPFAM" id="SSF116842">
    <property type="entry name" value="XseB-like"/>
    <property type="match status" value="1"/>
</dbReference>
<comment type="catalytic activity">
    <reaction evidence="6">
        <text>Exonucleolytic cleavage in either 5'- to 3'- or 3'- to 5'-direction to yield nucleoside 5'-phosphates.</text>
        <dbReference type="EC" id="3.1.11.6"/>
    </reaction>
</comment>
<dbReference type="Gene3D" id="1.10.287.1040">
    <property type="entry name" value="Exonuclease VII, small subunit"/>
    <property type="match status" value="1"/>
</dbReference>
<dbReference type="HAMAP" id="MF_00337">
    <property type="entry name" value="Exonuc_7_S"/>
    <property type="match status" value="1"/>
</dbReference>
<keyword evidence="4 6" id="KW-0378">Hydrolase</keyword>
<comment type="subunit">
    <text evidence="6">Heterooligomer composed of large and small subunits.</text>
</comment>
<evidence type="ECO:0000256" key="5">
    <source>
        <dbReference type="ARBA" id="ARBA00022839"/>
    </source>
</evidence>
<dbReference type="GO" id="GO:0009318">
    <property type="term" value="C:exodeoxyribonuclease VII complex"/>
    <property type="evidence" value="ECO:0007669"/>
    <property type="project" value="UniProtKB-UniRule"/>
</dbReference>
<dbReference type="OrthoDB" id="9798666at2"/>
<keyword evidence="3 6" id="KW-0540">Nuclease</keyword>
<gene>
    <name evidence="6" type="primary">xseB</name>
    <name evidence="7" type="ORF">TcarDRAFT_1600</name>
</gene>
<keyword evidence="5 6" id="KW-0269">Exonuclease</keyword>
<dbReference type="GO" id="GO:0005829">
    <property type="term" value="C:cytosol"/>
    <property type="evidence" value="ECO:0007669"/>
    <property type="project" value="TreeGrafter"/>
</dbReference>
<accession>A1HQ64</accession>
<dbReference type="EC" id="3.1.11.6" evidence="6"/>
<dbReference type="eggNOG" id="COG1722">
    <property type="taxonomic scope" value="Bacteria"/>
</dbReference>
<dbReference type="Proteomes" id="UP000005139">
    <property type="component" value="Unassembled WGS sequence"/>
</dbReference>
<evidence type="ECO:0000256" key="2">
    <source>
        <dbReference type="ARBA" id="ARBA00022490"/>
    </source>
</evidence>
<reference evidence="7 8" key="2">
    <citation type="submission" date="2007-01" db="EMBL/GenBank/DDBJ databases">
        <title>Sequencing of the draft genome and assembly of Thermosinus carboxydivorans Nor1.</title>
        <authorList>
            <consortium name="US DOE Joint Genome Institute (JGI-PGF)"/>
            <person name="Copeland A."/>
            <person name="Lucas S."/>
            <person name="Lapidus A."/>
            <person name="Barry K."/>
            <person name="Glavina del Rio T."/>
            <person name="Dalin E."/>
            <person name="Tice H."/>
            <person name="Bruce D."/>
            <person name="Pitluck S."/>
            <person name="Richardson P."/>
        </authorList>
    </citation>
    <scope>NUCLEOTIDE SEQUENCE [LARGE SCALE GENOMIC DNA]</scope>
    <source>
        <strain evidence="7 8">Nor1</strain>
    </source>
</reference>
<dbReference type="InterPro" id="IPR037004">
    <property type="entry name" value="Exonuc_VII_ssu_sf"/>
</dbReference>
<organism evidence="7 8">
    <name type="scientific">Thermosinus carboxydivorans Nor1</name>
    <dbReference type="NCBI Taxonomy" id="401526"/>
    <lineage>
        <taxon>Bacteria</taxon>
        <taxon>Bacillati</taxon>
        <taxon>Bacillota</taxon>
        <taxon>Negativicutes</taxon>
        <taxon>Selenomonadales</taxon>
        <taxon>Sporomusaceae</taxon>
        <taxon>Thermosinus</taxon>
    </lineage>
</organism>
<evidence type="ECO:0000256" key="3">
    <source>
        <dbReference type="ARBA" id="ARBA00022722"/>
    </source>
</evidence>
<dbReference type="EMBL" id="AAWL01000006">
    <property type="protein sequence ID" value="EAX47911.1"/>
    <property type="molecule type" value="Genomic_DNA"/>
</dbReference>
<name>A1HQ64_9FIRM</name>
<comment type="caution">
    <text evidence="7">The sequence shown here is derived from an EMBL/GenBank/DDBJ whole genome shotgun (WGS) entry which is preliminary data.</text>
</comment>
<dbReference type="PANTHER" id="PTHR34137:SF1">
    <property type="entry name" value="EXODEOXYRIBONUCLEASE 7 SMALL SUBUNIT"/>
    <property type="match status" value="1"/>
</dbReference>
<keyword evidence="8" id="KW-1185">Reference proteome</keyword>
<dbReference type="PANTHER" id="PTHR34137">
    <property type="entry name" value="EXODEOXYRIBONUCLEASE 7 SMALL SUBUNIT"/>
    <property type="match status" value="1"/>
</dbReference>
<evidence type="ECO:0000256" key="6">
    <source>
        <dbReference type="HAMAP-Rule" id="MF_00337"/>
    </source>
</evidence>
<dbReference type="GO" id="GO:0008855">
    <property type="term" value="F:exodeoxyribonuclease VII activity"/>
    <property type="evidence" value="ECO:0007669"/>
    <property type="project" value="UniProtKB-UniRule"/>
</dbReference>
<dbReference type="AlphaFoldDB" id="A1HQ64"/>
<keyword evidence="2 6" id="KW-0963">Cytoplasm</keyword>
<evidence type="ECO:0000256" key="4">
    <source>
        <dbReference type="ARBA" id="ARBA00022801"/>
    </source>
</evidence>
<proteinExistence type="inferred from homology"/>
<reference evidence="7 8" key="1">
    <citation type="submission" date="2007-01" db="EMBL/GenBank/DDBJ databases">
        <title>Annotation of the draft genome assembly of Thermosinus carboxydivorans Nor1.</title>
        <authorList>
            <consortium name="US DOE Joint Genome Institute (JGI-ORNL)"/>
            <person name="Larimer F."/>
            <person name="Land M."/>
            <person name="Hauser L."/>
        </authorList>
    </citation>
    <scope>NUCLEOTIDE SEQUENCE [LARGE SCALE GENOMIC DNA]</scope>
    <source>
        <strain evidence="7 8">Nor1</strain>
    </source>
</reference>
<dbReference type="GO" id="GO:0006308">
    <property type="term" value="P:DNA catabolic process"/>
    <property type="evidence" value="ECO:0007669"/>
    <property type="project" value="UniProtKB-UniRule"/>
</dbReference>
<dbReference type="NCBIfam" id="TIGR01280">
    <property type="entry name" value="xseB"/>
    <property type="match status" value="1"/>
</dbReference>
<comment type="function">
    <text evidence="6">Bidirectionally degrades single-stranded DNA into large acid-insoluble oligonucleotides, which are then degraded further into small acid-soluble oligonucleotides.</text>
</comment>
<evidence type="ECO:0000313" key="8">
    <source>
        <dbReference type="Proteomes" id="UP000005139"/>
    </source>
</evidence>
<dbReference type="InterPro" id="IPR003761">
    <property type="entry name" value="Exonuc_VII_S"/>
</dbReference>
<evidence type="ECO:0000256" key="1">
    <source>
        <dbReference type="ARBA" id="ARBA00009998"/>
    </source>
</evidence>
<sequence>MAGKVKGSIDQENVCFEEALGKLELIVKRLEKGDLPLEEMLEQFAEGVALSQVCLQKLSAAEERIYTILQEEQGTIKENPLLLGEEEKCKY</sequence>
<comment type="similarity">
    <text evidence="1 6">Belongs to the XseB family.</text>
</comment>
<protein>
    <recommendedName>
        <fullName evidence="6">Exodeoxyribonuclease 7 small subunit</fullName>
        <ecNumber evidence="6">3.1.11.6</ecNumber>
    </recommendedName>
    <alternativeName>
        <fullName evidence="6">Exodeoxyribonuclease VII small subunit</fullName>
        <shortName evidence="6">Exonuclease VII small subunit</shortName>
    </alternativeName>
</protein>
<dbReference type="RefSeq" id="WP_007289171.1">
    <property type="nucleotide sequence ID" value="NZ_AAWL01000006.1"/>
</dbReference>
<dbReference type="Pfam" id="PF02609">
    <property type="entry name" value="Exonuc_VII_S"/>
    <property type="match status" value="1"/>
</dbReference>
<comment type="subcellular location">
    <subcellularLocation>
        <location evidence="6">Cytoplasm</location>
    </subcellularLocation>
</comment>